<gene>
    <name evidence="2" type="ORF">ACFQ1C_09130</name>
</gene>
<comment type="caution">
    <text evidence="2">The sequence shown here is derived from an EMBL/GenBank/DDBJ whole genome shotgun (WGS) entry which is preliminary data.</text>
</comment>
<keyword evidence="3" id="KW-1185">Reference proteome</keyword>
<keyword evidence="1" id="KW-0812">Transmembrane</keyword>
<reference evidence="3" key="1">
    <citation type="journal article" date="2019" name="Int. J. Syst. Evol. Microbiol.">
        <title>The Global Catalogue of Microorganisms (GCM) 10K type strain sequencing project: providing services to taxonomists for standard genome sequencing and annotation.</title>
        <authorList>
            <consortium name="The Broad Institute Genomics Platform"/>
            <consortium name="The Broad Institute Genome Sequencing Center for Infectious Disease"/>
            <person name="Wu L."/>
            <person name="Ma J."/>
        </authorList>
    </citation>
    <scope>NUCLEOTIDE SEQUENCE [LARGE SCALE GENOMIC DNA]</scope>
    <source>
        <strain evidence="3">CCUG 60525</strain>
    </source>
</reference>
<protein>
    <submittedName>
        <fullName evidence="2">Transporter small subunit</fullName>
    </submittedName>
</protein>
<dbReference type="EMBL" id="JBHTJS010000035">
    <property type="protein sequence ID" value="MFD1008315.1"/>
    <property type="molecule type" value="Genomic_DNA"/>
</dbReference>
<sequence>MSELILGAYVLIWPALTSVILWVICRAVWKDIKTAKKEKRGLV</sequence>
<name>A0ABW3KGT4_9GAMM</name>
<dbReference type="RefSeq" id="WP_379558295.1">
    <property type="nucleotide sequence ID" value="NZ_JBHTJS010000035.1"/>
</dbReference>
<keyword evidence="1" id="KW-0472">Membrane</keyword>
<proteinExistence type="predicted"/>
<accession>A0ABW3KGT4</accession>
<feature type="transmembrane region" description="Helical" evidence="1">
    <location>
        <begin position="6"/>
        <end position="29"/>
    </location>
</feature>
<evidence type="ECO:0000313" key="3">
    <source>
        <dbReference type="Proteomes" id="UP001597048"/>
    </source>
</evidence>
<dbReference type="InterPro" id="IPR049820">
    <property type="entry name" value="Trnsprt_adja_ssu-like"/>
</dbReference>
<evidence type="ECO:0000256" key="1">
    <source>
        <dbReference type="SAM" id="Phobius"/>
    </source>
</evidence>
<evidence type="ECO:0000313" key="2">
    <source>
        <dbReference type="EMBL" id="MFD1008315.1"/>
    </source>
</evidence>
<dbReference type="NCBIfam" id="NF038354">
    <property type="entry name" value="trnsprt_adja_43"/>
    <property type="match status" value="1"/>
</dbReference>
<keyword evidence="1" id="KW-1133">Transmembrane helix</keyword>
<dbReference type="Proteomes" id="UP001597048">
    <property type="component" value="Unassembled WGS sequence"/>
</dbReference>
<organism evidence="2 3">
    <name type="scientific">Oceanisphaera ostreae</name>
    <dbReference type="NCBI Taxonomy" id="914151"/>
    <lineage>
        <taxon>Bacteria</taxon>
        <taxon>Pseudomonadati</taxon>
        <taxon>Pseudomonadota</taxon>
        <taxon>Gammaproteobacteria</taxon>
        <taxon>Aeromonadales</taxon>
        <taxon>Aeromonadaceae</taxon>
        <taxon>Oceanisphaera</taxon>
    </lineage>
</organism>